<dbReference type="PaxDb" id="44689-DDB0191930"/>
<dbReference type="RefSeq" id="XP_629147.1">
    <property type="nucleotide sequence ID" value="XM_629145.1"/>
</dbReference>
<dbReference type="InParanoid" id="Q54BU1"/>
<gene>
    <name evidence="1" type="ORF">DDB_G0293424</name>
</gene>
<dbReference type="AlphaFoldDB" id="Q54BU1"/>
<sequence length="88" mass="10041">MSLMNQQELEDWDFRRIIISTRNRLLDIHNTHNTPEVQNAIAMINNFLEGNENPTSLSDSLTGIQTNIPLAQRLIANLITMLNNQPAQ</sequence>
<evidence type="ECO:0000313" key="1">
    <source>
        <dbReference type="EMBL" id="EAL60733.1"/>
    </source>
</evidence>
<dbReference type="SMR" id="Q54BU1"/>
<keyword evidence="2" id="KW-1185">Reference proteome</keyword>
<accession>Q54BU1</accession>
<reference evidence="1 2" key="1">
    <citation type="journal article" date="2005" name="Nature">
        <title>The genome of the social amoeba Dictyostelium discoideum.</title>
        <authorList>
            <consortium name="The Dictyostelium discoideum Sequencing Consortium"/>
            <person name="Eichinger L."/>
            <person name="Pachebat J.A."/>
            <person name="Glockner G."/>
            <person name="Rajandream M.A."/>
            <person name="Sucgang R."/>
            <person name="Berriman M."/>
            <person name="Song J."/>
            <person name="Olsen R."/>
            <person name="Szafranski K."/>
            <person name="Xu Q."/>
            <person name="Tunggal B."/>
            <person name="Kummerfeld S."/>
            <person name="Madera M."/>
            <person name="Konfortov B.A."/>
            <person name="Rivero F."/>
            <person name="Bankier A.T."/>
            <person name="Lehmann R."/>
            <person name="Hamlin N."/>
            <person name="Davies R."/>
            <person name="Gaudet P."/>
            <person name="Fey P."/>
            <person name="Pilcher K."/>
            <person name="Chen G."/>
            <person name="Saunders D."/>
            <person name="Sodergren E."/>
            <person name="Davis P."/>
            <person name="Kerhornou A."/>
            <person name="Nie X."/>
            <person name="Hall N."/>
            <person name="Anjard C."/>
            <person name="Hemphill L."/>
            <person name="Bason N."/>
            <person name="Farbrother P."/>
            <person name="Desany B."/>
            <person name="Just E."/>
            <person name="Morio T."/>
            <person name="Rost R."/>
            <person name="Churcher C."/>
            <person name="Cooper J."/>
            <person name="Haydock S."/>
            <person name="van Driessche N."/>
            <person name="Cronin A."/>
            <person name="Goodhead I."/>
            <person name="Muzny D."/>
            <person name="Mourier T."/>
            <person name="Pain A."/>
            <person name="Lu M."/>
            <person name="Harper D."/>
            <person name="Lindsay R."/>
            <person name="Hauser H."/>
            <person name="James K."/>
            <person name="Quiles M."/>
            <person name="Madan Babu M."/>
            <person name="Saito T."/>
            <person name="Buchrieser C."/>
            <person name="Wardroper A."/>
            <person name="Felder M."/>
            <person name="Thangavelu M."/>
            <person name="Johnson D."/>
            <person name="Knights A."/>
            <person name="Loulseged H."/>
            <person name="Mungall K."/>
            <person name="Oliver K."/>
            <person name="Price C."/>
            <person name="Quail M.A."/>
            <person name="Urushihara H."/>
            <person name="Hernandez J."/>
            <person name="Rabbinowitsch E."/>
            <person name="Steffen D."/>
            <person name="Sanders M."/>
            <person name="Ma J."/>
            <person name="Kohara Y."/>
            <person name="Sharp S."/>
            <person name="Simmonds M."/>
            <person name="Spiegler S."/>
            <person name="Tivey A."/>
            <person name="Sugano S."/>
            <person name="White B."/>
            <person name="Walker D."/>
            <person name="Woodward J."/>
            <person name="Winckler T."/>
            <person name="Tanaka Y."/>
            <person name="Shaulsky G."/>
            <person name="Schleicher M."/>
            <person name="Weinstock G."/>
            <person name="Rosenthal A."/>
            <person name="Cox E.C."/>
            <person name="Chisholm R.L."/>
            <person name="Gibbs R."/>
            <person name="Loomis W.F."/>
            <person name="Platzer M."/>
            <person name="Kay R.R."/>
            <person name="Williams J."/>
            <person name="Dear P.H."/>
            <person name="Noegel A.A."/>
            <person name="Barrell B."/>
            <person name="Kuspa A."/>
        </authorList>
    </citation>
    <scope>NUCLEOTIDE SEQUENCE [LARGE SCALE GENOMIC DNA]</scope>
    <source>
        <strain evidence="1 2">AX4</strain>
    </source>
</reference>
<dbReference type="GeneID" id="8629218"/>
<dbReference type="dictyBase" id="DDB_G0293424"/>
<dbReference type="HOGENOM" id="CLU_2473664_0_0_1"/>
<comment type="caution">
    <text evidence="1">The sequence shown here is derived from an EMBL/GenBank/DDBJ whole genome shotgun (WGS) entry which is preliminary data.</text>
</comment>
<protein>
    <submittedName>
        <fullName evidence="1">Uncharacterized protein</fullName>
    </submittedName>
</protein>
<dbReference type="VEuPathDB" id="AmoebaDB:DDB_G0293424"/>
<name>Q54BU1_DICDI</name>
<organism evidence="1 2">
    <name type="scientific">Dictyostelium discoideum</name>
    <name type="common">Social amoeba</name>
    <dbReference type="NCBI Taxonomy" id="44689"/>
    <lineage>
        <taxon>Eukaryota</taxon>
        <taxon>Amoebozoa</taxon>
        <taxon>Evosea</taxon>
        <taxon>Eumycetozoa</taxon>
        <taxon>Dictyostelia</taxon>
        <taxon>Dictyosteliales</taxon>
        <taxon>Dictyosteliaceae</taxon>
        <taxon>Dictyostelium</taxon>
    </lineage>
</organism>
<evidence type="ECO:0000313" key="2">
    <source>
        <dbReference type="Proteomes" id="UP000002195"/>
    </source>
</evidence>
<proteinExistence type="predicted"/>
<dbReference type="EMBL" id="AAFI02000208">
    <property type="protein sequence ID" value="EAL60733.1"/>
    <property type="molecule type" value="Genomic_DNA"/>
</dbReference>
<dbReference type="KEGG" id="ddi:DDB_G0293424"/>
<dbReference type="Proteomes" id="UP000002195">
    <property type="component" value="Unassembled WGS sequence"/>
</dbReference>